<evidence type="ECO:0000313" key="2">
    <source>
        <dbReference type="EMBL" id="MBB6037321.1"/>
    </source>
</evidence>
<feature type="chain" id="PRO_5032272506" evidence="1">
    <location>
        <begin position="29"/>
        <end position="205"/>
    </location>
</feature>
<evidence type="ECO:0000256" key="1">
    <source>
        <dbReference type="SAM" id="SignalP"/>
    </source>
</evidence>
<dbReference type="RefSeq" id="WP_184790148.1">
    <property type="nucleotide sequence ID" value="NZ_BONT01000081.1"/>
</dbReference>
<dbReference type="EMBL" id="JACHGT010000012">
    <property type="protein sequence ID" value="MBB6037321.1"/>
    <property type="molecule type" value="Genomic_DNA"/>
</dbReference>
<reference evidence="2 3" key="1">
    <citation type="submission" date="2020-08" db="EMBL/GenBank/DDBJ databases">
        <title>Genomic Encyclopedia of Type Strains, Phase IV (KMG-IV): sequencing the most valuable type-strain genomes for metagenomic binning, comparative biology and taxonomic classification.</title>
        <authorList>
            <person name="Goeker M."/>
        </authorList>
    </citation>
    <scope>NUCLEOTIDE SEQUENCE [LARGE SCALE GENOMIC DNA]</scope>
    <source>
        <strain evidence="2 3">YIM 65646</strain>
    </source>
</reference>
<sequence>MRKRSGRLAVVVLGAGLAILVGAGSAAAGVTGVEHEVKGMLTLSTDQQDGTAEDAGGVPLVGGLISSMPFGSPQRSTEANVPITGLSLSGESETFGTVTLELVGEAAASLDAGVGVPPALTGNLELTVKITVEKPTPGLEAEQEYTGVLKAEGITSLDDFLGQPWEGALNPVTDNGGASGPGEAGTMFCIVEMAAMGLCKAGTSA</sequence>
<proteinExistence type="predicted"/>
<dbReference type="AlphaFoldDB" id="A0A841FJ16"/>
<keyword evidence="1" id="KW-0732">Signal</keyword>
<evidence type="ECO:0000313" key="3">
    <source>
        <dbReference type="Proteomes" id="UP000548476"/>
    </source>
</evidence>
<accession>A0A841FJ16</accession>
<name>A0A841FJ16_9ACTN</name>
<comment type="caution">
    <text evidence="2">The sequence shown here is derived from an EMBL/GenBank/DDBJ whole genome shotgun (WGS) entry which is preliminary data.</text>
</comment>
<dbReference type="Proteomes" id="UP000548476">
    <property type="component" value="Unassembled WGS sequence"/>
</dbReference>
<keyword evidence="3" id="KW-1185">Reference proteome</keyword>
<protein>
    <submittedName>
        <fullName evidence="2">Uncharacterized protein</fullName>
    </submittedName>
</protein>
<gene>
    <name evidence="2" type="ORF">HNR73_005197</name>
</gene>
<feature type="signal peptide" evidence="1">
    <location>
        <begin position="1"/>
        <end position="28"/>
    </location>
</feature>
<organism evidence="2 3">
    <name type="scientific">Phytomonospora endophytica</name>
    <dbReference type="NCBI Taxonomy" id="714109"/>
    <lineage>
        <taxon>Bacteria</taxon>
        <taxon>Bacillati</taxon>
        <taxon>Actinomycetota</taxon>
        <taxon>Actinomycetes</taxon>
        <taxon>Micromonosporales</taxon>
        <taxon>Micromonosporaceae</taxon>
        <taxon>Phytomonospora</taxon>
    </lineage>
</organism>